<dbReference type="PANTHER" id="PTHR37422">
    <property type="entry name" value="TEICHURONIC ACID BIOSYNTHESIS PROTEIN TUAE"/>
    <property type="match status" value="1"/>
</dbReference>
<evidence type="ECO:0000256" key="2">
    <source>
        <dbReference type="ARBA" id="ARBA00022692"/>
    </source>
</evidence>
<dbReference type="Proteomes" id="UP000199371">
    <property type="component" value="Unassembled WGS sequence"/>
</dbReference>
<dbReference type="GO" id="GO:0016874">
    <property type="term" value="F:ligase activity"/>
    <property type="evidence" value="ECO:0007669"/>
    <property type="project" value="UniProtKB-KW"/>
</dbReference>
<feature type="transmembrane region" description="Helical" evidence="5">
    <location>
        <begin position="76"/>
        <end position="98"/>
    </location>
</feature>
<dbReference type="InterPro" id="IPR017528">
    <property type="entry name" value="CHP03097O-antigen_lig-rel"/>
</dbReference>
<dbReference type="InterPro" id="IPR045979">
    <property type="entry name" value="DUF5935"/>
</dbReference>
<feature type="transmembrane region" description="Helical" evidence="5">
    <location>
        <begin position="408"/>
        <end position="425"/>
    </location>
</feature>
<feature type="domain" description="O-antigen ligase-related" evidence="6">
    <location>
        <begin position="203"/>
        <end position="355"/>
    </location>
</feature>
<evidence type="ECO:0000313" key="9">
    <source>
        <dbReference type="Proteomes" id="UP000199371"/>
    </source>
</evidence>
<feature type="transmembrane region" description="Helical" evidence="5">
    <location>
        <begin position="43"/>
        <end position="64"/>
    </location>
</feature>
<dbReference type="Pfam" id="PF19358">
    <property type="entry name" value="DUF5935"/>
    <property type="match status" value="1"/>
</dbReference>
<evidence type="ECO:0000256" key="1">
    <source>
        <dbReference type="ARBA" id="ARBA00004141"/>
    </source>
</evidence>
<dbReference type="InterPro" id="IPR007016">
    <property type="entry name" value="O-antigen_ligase-rel_domated"/>
</dbReference>
<dbReference type="GO" id="GO:0016020">
    <property type="term" value="C:membrane"/>
    <property type="evidence" value="ECO:0007669"/>
    <property type="project" value="UniProtKB-SubCell"/>
</dbReference>
<evidence type="ECO:0000256" key="5">
    <source>
        <dbReference type="SAM" id="Phobius"/>
    </source>
</evidence>
<dbReference type="AlphaFoldDB" id="A0A1H6KK83"/>
<name>A0A1H6KK83_9GAMM</name>
<feature type="domain" description="DUF5935" evidence="7">
    <location>
        <begin position="1"/>
        <end position="186"/>
    </location>
</feature>
<dbReference type="InterPro" id="IPR051533">
    <property type="entry name" value="WaaL-like"/>
</dbReference>
<reference evidence="9" key="1">
    <citation type="submission" date="2016-10" db="EMBL/GenBank/DDBJ databases">
        <authorList>
            <person name="Varghese N."/>
            <person name="Submissions S."/>
        </authorList>
    </citation>
    <scope>NUCLEOTIDE SEQUENCE [LARGE SCALE GENOMIC DNA]</scope>
    <source>
        <strain evidence="9">DSM 17616</strain>
    </source>
</reference>
<dbReference type="STRING" id="173990.SAMN05660691_00996"/>
<dbReference type="NCBIfam" id="TIGR03097">
    <property type="entry name" value="PEP_O_lig_1"/>
    <property type="match status" value="1"/>
</dbReference>
<keyword evidence="2 5" id="KW-0812">Transmembrane</keyword>
<sequence>MRDLLLVLFLFVAIYFCFKRPFLGIASWAWISLMAPANWAFGFSSSFRLNLTIVLVTVISYIVVQKRKTFAFNSISFWILLFAIWTLITSFTSLHSISTYATDYWQQFIKVLIFYFFISLIINKKLHIDTLIWAIVLAISSYAAMESVKFILSGGGHMVTGRAGAIRDRNDFAVAVNMCIPLIVYLIYATRHYYLKLGLWGLLLMNILAIVGTGSRGGFIGLTILALAFWWKSKRKLLWALLALIILPTAYQSTPEHWRERQSTIETASTDDASFIGRLWAWKIAVMIARDHPITGAGFMGATDHLVWHSYAPFTPFFGPIETPEIPEGSAPKAAHNIYFQVLGDHGYVGLSIFLMILTSMLWVNRGNRLKAKKHQQLWCEKLSAAISLSLIGFCVTGANVSLAYFDLFYALAGIVSVISIYKLYQPQQRPAKNDTTAETTPYRPKLTY</sequence>
<keyword evidence="9" id="KW-1185">Reference proteome</keyword>
<evidence type="ECO:0000256" key="3">
    <source>
        <dbReference type="ARBA" id="ARBA00022989"/>
    </source>
</evidence>
<feature type="transmembrane region" description="Helical" evidence="5">
    <location>
        <begin position="202"/>
        <end position="231"/>
    </location>
</feature>
<organism evidence="8 9">
    <name type="scientific">Rheinheimera pacifica</name>
    <dbReference type="NCBI Taxonomy" id="173990"/>
    <lineage>
        <taxon>Bacteria</taxon>
        <taxon>Pseudomonadati</taxon>
        <taxon>Pseudomonadota</taxon>
        <taxon>Gammaproteobacteria</taxon>
        <taxon>Chromatiales</taxon>
        <taxon>Chromatiaceae</taxon>
        <taxon>Rheinheimera</taxon>
    </lineage>
</organism>
<evidence type="ECO:0000259" key="7">
    <source>
        <dbReference type="Pfam" id="PF19358"/>
    </source>
</evidence>
<evidence type="ECO:0000259" key="6">
    <source>
        <dbReference type="Pfam" id="PF04932"/>
    </source>
</evidence>
<feature type="transmembrane region" description="Helical" evidence="5">
    <location>
        <begin position="385"/>
        <end position="402"/>
    </location>
</feature>
<comment type="subcellular location">
    <subcellularLocation>
        <location evidence="1">Membrane</location>
        <topology evidence="1">Multi-pass membrane protein</topology>
    </subcellularLocation>
</comment>
<keyword evidence="4 5" id="KW-0472">Membrane</keyword>
<feature type="transmembrane region" description="Helical" evidence="5">
    <location>
        <begin position="172"/>
        <end position="190"/>
    </location>
</feature>
<dbReference type="OrthoDB" id="9772644at2"/>
<evidence type="ECO:0000313" key="8">
    <source>
        <dbReference type="EMBL" id="SEH71952.1"/>
    </source>
</evidence>
<keyword evidence="8" id="KW-0436">Ligase</keyword>
<gene>
    <name evidence="8" type="ORF">SAMN05660691_00996</name>
</gene>
<dbReference type="Pfam" id="PF04932">
    <property type="entry name" value="Wzy_C"/>
    <property type="match status" value="1"/>
</dbReference>
<accession>A0A1H6KK83</accession>
<dbReference type="RefSeq" id="WP_092790901.1">
    <property type="nucleotide sequence ID" value="NZ_FNXF01000003.1"/>
</dbReference>
<feature type="transmembrane region" description="Helical" evidence="5">
    <location>
        <begin position="346"/>
        <end position="364"/>
    </location>
</feature>
<keyword evidence="3 5" id="KW-1133">Transmembrane helix</keyword>
<dbReference type="EMBL" id="FNXF01000003">
    <property type="protein sequence ID" value="SEH71952.1"/>
    <property type="molecule type" value="Genomic_DNA"/>
</dbReference>
<dbReference type="PANTHER" id="PTHR37422:SF13">
    <property type="entry name" value="LIPOPOLYSACCHARIDE BIOSYNTHESIS PROTEIN PA4999-RELATED"/>
    <property type="match status" value="1"/>
</dbReference>
<proteinExistence type="predicted"/>
<protein>
    <submittedName>
        <fullName evidence="8">Probable O-glycosylation ligase, exosortase A-associated</fullName>
    </submittedName>
</protein>
<evidence type="ECO:0000256" key="4">
    <source>
        <dbReference type="ARBA" id="ARBA00023136"/>
    </source>
</evidence>
<feature type="transmembrane region" description="Helical" evidence="5">
    <location>
        <begin position="104"/>
        <end position="123"/>
    </location>
</feature>